<dbReference type="SUPFAM" id="SSF81901">
    <property type="entry name" value="HCP-like"/>
    <property type="match status" value="2"/>
</dbReference>
<dbReference type="Gene3D" id="1.10.510.10">
    <property type="entry name" value="Transferase(Phosphotransferase) domain 1"/>
    <property type="match status" value="1"/>
</dbReference>
<keyword evidence="4" id="KW-1185">Reference proteome</keyword>
<dbReference type="OrthoDB" id="2384430at2759"/>
<organism evidence="3 4">
    <name type="scientific">Diversispora epigaea</name>
    <dbReference type="NCBI Taxonomy" id="1348612"/>
    <lineage>
        <taxon>Eukaryota</taxon>
        <taxon>Fungi</taxon>
        <taxon>Fungi incertae sedis</taxon>
        <taxon>Mucoromycota</taxon>
        <taxon>Glomeromycotina</taxon>
        <taxon>Glomeromycetes</taxon>
        <taxon>Diversisporales</taxon>
        <taxon>Diversisporaceae</taxon>
        <taxon>Diversispora</taxon>
    </lineage>
</organism>
<dbReference type="Pfam" id="PF08238">
    <property type="entry name" value="Sel1"/>
    <property type="match status" value="7"/>
</dbReference>
<dbReference type="Proteomes" id="UP000266861">
    <property type="component" value="Unassembled WGS sequence"/>
</dbReference>
<dbReference type="PANTHER" id="PTHR11102">
    <property type="entry name" value="SEL-1-LIKE PROTEIN"/>
    <property type="match status" value="1"/>
</dbReference>
<dbReference type="Gene3D" id="1.25.40.10">
    <property type="entry name" value="Tetratricopeptide repeat domain"/>
    <property type="match status" value="1"/>
</dbReference>
<name>A0A397IKE3_9GLOM</name>
<dbReference type="STRING" id="1348612.A0A397IKE3"/>
<dbReference type="InterPro" id="IPR011009">
    <property type="entry name" value="Kinase-like_dom_sf"/>
</dbReference>
<dbReference type="InterPro" id="IPR050767">
    <property type="entry name" value="Sel1_AlgK"/>
</dbReference>
<sequence length="465" mass="53371">MDLQYLELFSTIGKNKNSDIFGLGIILWEISNGNSLFEMESSSNVDLLNNITKGKREMAIPRTPYKYKKIYTDCWKHNGNSRPNISQVVKNLSEIIISDASVEPYNVIDSKLENLNVSPFFDVTTDVDVFIKDLFELLIDLFIRQHPEIRPITIKNYIREHKKNSVKILYEMIRNPLYFLFTSLIGFFYQHGIGTDADNQIAFKFFNLAANDISSSDSSSFRELYNINKEISTISLANMYFDGLGVEKDTKYAFRIYCKLADKGSFIALNSVAHCYSKGLGVKKNEEKAFELYLKSAEKGFLLVKFNVGSCYQCGTGITKDEFKGFQWFMKSALAGNIYAMFYVGCSYDFGIGMCKNEKEALKWYLRAAKKENNAAQNNLGFCYRNAFEWFKRAAGNNYSDSQYMLEKLFYGGHGTKRDIINAIYWLNKAKVNGDTDANELLEEIISNSLKNSTFYLRSLFNLLF</sequence>
<dbReference type="InterPro" id="IPR000719">
    <property type="entry name" value="Prot_kinase_dom"/>
</dbReference>
<dbReference type="SMART" id="SM00671">
    <property type="entry name" value="SEL1"/>
    <property type="match status" value="7"/>
</dbReference>
<comment type="caution">
    <text evidence="3">The sequence shown here is derived from an EMBL/GenBank/DDBJ whole genome shotgun (WGS) entry which is preliminary data.</text>
</comment>
<proteinExistence type="inferred from homology"/>
<evidence type="ECO:0000313" key="3">
    <source>
        <dbReference type="EMBL" id="RHZ76401.1"/>
    </source>
</evidence>
<dbReference type="Pfam" id="PF07714">
    <property type="entry name" value="PK_Tyr_Ser-Thr"/>
    <property type="match status" value="1"/>
</dbReference>
<dbReference type="PANTHER" id="PTHR11102:SF160">
    <property type="entry name" value="ERAD-ASSOCIATED E3 UBIQUITIN-PROTEIN LIGASE COMPONENT HRD3"/>
    <property type="match status" value="1"/>
</dbReference>
<dbReference type="InterPro" id="IPR011990">
    <property type="entry name" value="TPR-like_helical_dom_sf"/>
</dbReference>
<dbReference type="PROSITE" id="PS50011">
    <property type="entry name" value="PROTEIN_KINASE_DOM"/>
    <property type="match status" value="1"/>
</dbReference>
<accession>A0A397IKE3</accession>
<dbReference type="InterPro" id="IPR001245">
    <property type="entry name" value="Ser-Thr/Tyr_kinase_cat_dom"/>
</dbReference>
<evidence type="ECO:0000259" key="2">
    <source>
        <dbReference type="PROSITE" id="PS50011"/>
    </source>
</evidence>
<dbReference type="SUPFAM" id="SSF56112">
    <property type="entry name" value="Protein kinase-like (PK-like)"/>
    <property type="match status" value="1"/>
</dbReference>
<evidence type="ECO:0000313" key="4">
    <source>
        <dbReference type="Proteomes" id="UP000266861"/>
    </source>
</evidence>
<protein>
    <recommendedName>
        <fullName evidence="2">Protein kinase domain-containing protein</fullName>
    </recommendedName>
</protein>
<reference evidence="3 4" key="1">
    <citation type="submission" date="2018-08" db="EMBL/GenBank/DDBJ databases">
        <title>Genome and evolution of the arbuscular mycorrhizal fungus Diversispora epigaea (formerly Glomus versiforme) and its bacterial endosymbionts.</title>
        <authorList>
            <person name="Sun X."/>
            <person name="Fei Z."/>
            <person name="Harrison M."/>
        </authorList>
    </citation>
    <scope>NUCLEOTIDE SEQUENCE [LARGE SCALE GENOMIC DNA]</scope>
    <source>
        <strain evidence="3 4">IT104</strain>
    </source>
</reference>
<comment type="similarity">
    <text evidence="1">Belongs to the sel-1 family.</text>
</comment>
<dbReference type="EMBL" id="PQFF01000186">
    <property type="protein sequence ID" value="RHZ76401.1"/>
    <property type="molecule type" value="Genomic_DNA"/>
</dbReference>
<gene>
    <name evidence="3" type="ORF">Glove_198g32</name>
</gene>
<dbReference type="InterPro" id="IPR006597">
    <property type="entry name" value="Sel1-like"/>
</dbReference>
<evidence type="ECO:0000256" key="1">
    <source>
        <dbReference type="ARBA" id="ARBA00038101"/>
    </source>
</evidence>
<dbReference type="AlphaFoldDB" id="A0A397IKE3"/>
<dbReference type="GO" id="GO:0005524">
    <property type="term" value="F:ATP binding"/>
    <property type="evidence" value="ECO:0007669"/>
    <property type="project" value="InterPro"/>
</dbReference>
<feature type="domain" description="Protein kinase" evidence="2">
    <location>
        <begin position="1"/>
        <end position="96"/>
    </location>
</feature>
<dbReference type="GO" id="GO:0004672">
    <property type="term" value="F:protein kinase activity"/>
    <property type="evidence" value="ECO:0007669"/>
    <property type="project" value="InterPro"/>
</dbReference>